<comment type="caution">
    <text evidence="1">The sequence shown here is derived from an EMBL/GenBank/DDBJ whole genome shotgun (WGS) entry which is preliminary data.</text>
</comment>
<proteinExistence type="predicted"/>
<organism evidence="1">
    <name type="scientific">marine sediment metagenome</name>
    <dbReference type="NCBI Taxonomy" id="412755"/>
    <lineage>
        <taxon>unclassified sequences</taxon>
        <taxon>metagenomes</taxon>
        <taxon>ecological metagenomes</taxon>
    </lineage>
</organism>
<gene>
    <name evidence="1" type="ORF">LCGC14_2644320</name>
</gene>
<sequence>MKTAVLSRSLGRQCGISEYAVCLAERLEGIAVGRVEDVPVSANPVFIQYEPSLYSGVIDLLNEISQIEGIPVIDIHTEIPADIVPVLVAALQHRTAVVAVKRGPRPDTWFLPHISYSPVGVPTSPPKEIYLGSFGFALPNKRYEHLIELAIRLKVPLTILAAVADATPGIKALSEGYIDYLRMQTHSREDINIVSSFLTHEQIIEELRKCSHLFSTMENLDRISGSMRMMALAGRPVISLPCVGANEIGAVKIRSLSEVTLSFLEKPHPLPSFPDGLKEYYELIKHLEQVCV</sequence>
<evidence type="ECO:0000313" key="1">
    <source>
        <dbReference type="EMBL" id="KKK98281.1"/>
    </source>
</evidence>
<dbReference type="AlphaFoldDB" id="A0A0F9CNR2"/>
<dbReference type="EMBL" id="LAZR01045687">
    <property type="protein sequence ID" value="KKK98281.1"/>
    <property type="molecule type" value="Genomic_DNA"/>
</dbReference>
<reference evidence="1" key="1">
    <citation type="journal article" date="2015" name="Nature">
        <title>Complex archaea that bridge the gap between prokaryotes and eukaryotes.</title>
        <authorList>
            <person name="Spang A."/>
            <person name="Saw J.H."/>
            <person name="Jorgensen S.L."/>
            <person name="Zaremba-Niedzwiedzka K."/>
            <person name="Martijn J."/>
            <person name="Lind A.E."/>
            <person name="van Eijk R."/>
            <person name="Schleper C."/>
            <person name="Guy L."/>
            <person name="Ettema T.J."/>
        </authorList>
    </citation>
    <scope>NUCLEOTIDE SEQUENCE</scope>
</reference>
<evidence type="ECO:0008006" key="2">
    <source>
        <dbReference type="Google" id="ProtNLM"/>
    </source>
</evidence>
<name>A0A0F9CNR2_9ZZZZ</name>
<protein>
    <recommendedName>
        <fullName evidence="2">Glycosyl transferase family 1 domain-containing protein</fullName>
    </recommendedName>
</protein>
<accession>A0A0F9CNR2</accession>